<comment type="caution">
    <text evidence="1">The sequence shown here is derived from an EMBL/GenBank/DDBJ whole genome shotgun (WGS) entry which is preliminary data.</text>
</comment>
<protein>
    <submittedName>
        <fullName evidence="1">Putative secreted protein (Por secretion system target)</fullName>
    </submittedName>
</protein>
<dbReference type="AlphaFoldDB" id="A0A2S6IAS4"/>
<dbReference type="Proteomes" id="UP000237662">
    <property type="component" value="Unassembled WGS sequence"/>
</dbReference>
<accession>A0A2S6IAS4</accession>
<organism evidence="1 2">
    <name type="scientific">Neolewinella xylanilytica</name>
    <dbReference type="NCBI Taxonomy" id="1514080"/>
    <lineage>
        <taxon>Bacteria</taxon>
        <taxon>Pseudomonadati</taxon>
        <taxon>Bacteroidota</taxon>
        <taxon>Saprospiria</taxon>
        <taxon>Saprospirales</taxon>
        <taxon>Lewinellaceae</taxon>
        <taxon>Neolewinella</taxon>
    </lineage>
</organism>
<dbReference type="Gene3D" id="2.60.120.260">
    <property type="entry name" value="Galactose-binding domain-like"/>
    <property type="match status" value="3"/>
</dbReference>
<dbReference type="SUPFAM" id="SSF49785">
    <property type="entry name" value="Galactose-binding domain-like"/>
    <property type="match status" value="1"/>
</dbReference>
<dbReference type="RefSeq" id="WP_104419142.1">
    <property type="nucleotide sequence ID" value="NZ_PTJC01000005.1"/>
</dbReference>
<keyword evidence="2" id="KW-1185">Reference proteome</keyword>
<sequence>MQTLITRQDIVRRATFVATLICFFFFGRPTTVGAASVAPGCGATAYYQDDSSGDGLAVMEAEASTRSLASQVPTHDANALWLEYTSNDAGNGGYVRVNSTNQNALTLPPAGARLDFDITFVKTGIHHFYIRYFADDGSDNSIHAAFDGTVFQANWNVPTNVTGWTWIEAPLTFTVPTTGVHTLTIFHREDGFDLDRLAISTTTNYPFTGIGPDATEDGTSLTRGMNERVEHHMDYRTGEGYAVIEAEDFTYNMSGLRDYECQPWIIRSDPTASGGQYMATENNGVEVPNGSIWSAPMLDFEITVAQADYYYVFIRHKASNGNNTIFTALDYSGTYQYARGLTNSTGWRWNGYYLGYTNKTSGTFLLSLVMRSDGAPIDKIVVTTDPYFNPTGTGPIPTTMFPARLVYQQDNTPDHLVQLPMETPSRRLPGIGLFNQLGWEVKTDPTALGGMYAQVEDPGLVNNLLNGALSYNAPVEEFDINFVQTGIHYLNVRHRAPTGSDNSYTYLFNDVKLGEQQFNVLSPGSWTFYEDLPTINVPSTGIHKLTFAMREDGTPIDHITISSNPAYNAAALPVELLLVTGEALRDYNLISWSTAFEHETAYHHVERSTTGLGDWEIICSLPAAGNSDDILDYEFYDRYPEDLSYYRIVTEDLDGSSTISSVLAVTRALQESPHLNIYPNPASDLAKLSIDLDVEKDVTLRLVTMGGQVVAEREYRGHVGQNTLDLPVDHLPAGSYVVSAFTPGKNLMLSPLYVVR</sequence>
<dbReference type="InterPro" id="IPR008979">
    <property type="entry name" value="Galactose-bd-like_sf"/>
</dbReference>
<evidence type="ECO:0000313" key="2">
    <source>
        <dbReference type="Proteomes" id="UP000237662"/>
    </source>
</evidence>
<dbReference type="OrthoDB" id="7403807at2"/>
<name>A0A2S6IAS4_9BACT</name>
<dbReference type="EMBL" id="PTJC01000005">
    <property type="protein sequence ID" value="PPK88604.1"/>
    <property type="molecule type" value="Genomic_DNA"/>
</dbReference>
<reference evidence="1 2" key="1">
    <citation type="submission" date="2018-02" db="EMBL/GenBank/DDBJ databases">
        <title>Genomic Encyclopedia of Archaeal and Bacterial Type Strains, Phase II (KMG-II): from individual species to whole genera.</title>
        <authorList>
            <person name="Goeker M."/>
        </authorList>
    </citation>
    <scope>NUCLEOTIDE SEQUENCE [LARGE SCALE GENOMIC DNA]</scope>
    <source>
        <strain evidence="1 2">DSM 29526</strain>
    </source>
</reference>
<evidence type="ECO:0000313" key="1">
    <source>
        <dbReference type="EMBL" id="PPK88604.1"/>
    </source>
</evidence>
<proteinExistence type="predicted"/>
<gene>
    <name evidence="1" type="ORF">CLV84_1573</name>
</gene>